<feature type="transmembrane region" description="Helical" evidence="8">
    <location>
        <begin position="337"/>
        <end position="356"/>
    </location>
</feature>
<evidence type="ECO:0000256" key="2">
    <source>
        <dbReference type="ARBA" id="ARBA00005179"/>
    </source>
</evidence>
<feature type="domain" description="Wax synthase" evidence="9">
    <location>
        <begin position="224"/>
        <end position="311"/>
    </location>
</feature>
<dbReference type="OrthoDB" id="1077582at2759"/>
<feature type="transmembrane region" description="Helical" evidence="8">
    <location>
        <begin position="188"/>
        <end position="208"/>
    </location>
</feature>
<evidence type="ECO:0000256" key="4">
    <source>
        <dbReference type="ARBA" id="ARBA00022679"/>
    </source>
</evidence>
<keyword evidence="7 8" id="KW-0472">Membrane</keyword>
<evidence type="ECO:0000313" key="10">
    <source>
        <dbReference type="EMBL" id="EAU90987.2"/>
    </source>
</evidence>
<evidence type="ECO:0000256" key="5">
    <source>
        <dbReference type="ARBA" id="ARBA00022692"/>
    </source>
</evidence>
<sequence length="388" mass="44057">MLNPPSTTTLLLSAEAIHILGTASRPSPYRRLFFLPILILCIWPVFLPISDAQKPDPGHVACLMFLLFGASDKILLTNVQNELYLRSDKALTDAGKVKHVSQRSFWSRLKWALQLRVALRGIGWSFEPPPGHLPPPPPPRRRWTFILYQLVQFIYHALFVDLCFSIIRLVPYFEDWSSLIGRGFPARMVACWLFITASYHILWLPYLLTSAAGVPVGWGEPHEWPQMLGNPLDAYTVRRAWGRVWHQALRRTLTSHADFLAFKILRLPQKGVVSRYTRLFGAFFCSGLLHYLIDCVATGRRDSLAIRTFVLQACAITFEDAVVEVAKRCGRPIKPNWFTRGVGIVWVLAWFAWSLAPWLFNMDAAAIVAAYPPLGLGTRAVEFVMSKL</sequence>
<name>A8N7W7_COPC7</name>
<dbReference type="OMA" id="KWAVALC"/>
<comment type="subcellular location">
    <subcellularLocation>
        <location evidence="1">Membrane</location>
        <topology evidence="1">Multi-pass membrane protein</topology>
    </subcellularLocation>
</comment>
<evidence type="ECO:0000256" key="8">
    <source>
        <dbReference type="SAM" id="Phobius"/>
    </source>
</evidence>
<dbReference type="Pfam" id="PF13813">
    <property type="entry name" value="MBOAT_2"/>
    <property type="match status" value="1"/>
</dbReference>
<keyword evidence="4" id="KW-0808">Transferase</keyword>
<dbReference type="GO" id="GO:0008374">
    <property type="term" value="F:O-acyltransferase activity"/>
    <property type="evidence" value="ECO:0007669"/>
    <property type="project" value="InterPro"/>
</dbReference>
<comment type="similarity">
    <text evidence="3">Belongs to the wax synthase family.</text>
</comment>
<comment type="pathway">
    <text evidence="2">Secondary metabolite biosynthesis.</text>
</comment>
<evidence type="ECO:0000256" key="1">
    <source>
        <dbReference type="ARBA" id="ARBA00004141"/>
    </source>
</evidence>
<dbReference type="PANTHER" id="PTHR31595:SF57">
    <property type="entry name" value="OS04G0481900 PROTEIN"/>
    <property type="match status" value="1"/>
</dbReference>
<dbReference type="HOGENOM" id="CLU_032731_1_0_1"/>
<dbReference type="EMBL" id="AACS02000003">
    <property type="protein sequence ID" value="EAU90987.2"/>
    <property type="molecule type" value="Genomic_DNA"/>
</dbReference>
<feature type="transmembrane region" description="Helical" evidence="8">
    <location>
        <begin position="276"/>
        <end position="293"/>
    </location>
</feature>
<gene>
    <name evidence="10" type="ORF">CC1G_02374</name>
</gene>
<feature type="transmembrane region" description="Helical" evidence="8">
    <location>
        <begin position="32"/>
        <end position="49"/>
    </location>
</feature>
<proteinExistence type="inferred from homology"/>
<dbReference type="InterPro" id="IPR032805">
    <property type="entry name" value="Wax_synthase_dom"/>
</dbReference>
<evidence type="ECO:0000256" key="3">
    <source>
        <dbReference type="ARBA" id="ARBA00007282"/>
    </source>
</evidence>
<dbReference type="KEGG" id="cci:CC1G_02374"/>
<feature type="transmembrane region" description="Helical" evidence="8">
    <location>
        <begin position="145"/>
        <end position="167"/>
    </location>
</feature>
<protein>
    <recommendedName>
        <fullName evidence="9">Wax synthase domain-containing protein</fullName>
    </recommendedName>
</protein>
<dbReference type="PANTHER" id="PTHR31595">
    <property type="entry name" value="LONG-CHAIN-ALCOHOL O-FATTY-ACYLTRANSFERASE 3-RELATED"/>
    <property type="match status" value="1"/>
</dbReference>
<dbReference type="InParanoid" id="A8N7W7"/>
<dbReference type="eggNOG" id="ENOG502SI5I">
    <property type="taxonomic scope" value="Eukaryota"/>
</dbReference>
<accession>A8N7W7</accession>
<evidence type="ECO:0000259" key="9">
    <source>
        <dbReference type="Pfam" id="PF13813"/>
    </source>
</evidence>
<dbReference type="GO" id="GO:0006629">
    <property type="term" value="P:lipid metabolic process"/>
    <property type="evidence" value="ECO:0007669"/>
    <property type="project" value="InterPro"/>
</dbReference>
<keyword evidence="6 8" id="KW-1133">Transmembrane helix</keyword>
<keyword evidence="11" id="KW-1185">Reference proteome</keyword>
<dbReference type="InterPro" id="IPR044851">
    <property type="entry name" value="Wax_synthase"/>
</dbReference>
<evidence type="ECO:0000256" key="6">
    <source>
        <dbReference type="ARBA" id="ARBA00022989"/>
    </source>
</evidence>
<dbReference type="AlphaFoldDB" id="A8N7W7"/>
<organism evidence="10 11">
    <name type="scientific">Coprinopsis cinerea (strain Okayama-7 / 130 / ATCC MYA-4618 / FGSC 9003)</name>
    <name type="common">Inky cap fungus</name>
    <name type="synonym">Hormographiella aspergillata</name>
    <dbReference type="NCBI Taxonomy" id="240176"/>
    <lineage>
        <taxon>Eukaryota</taxon>
        <taxon>Fungi</taxon>
        <taxon>Dikarya</taxon>
        <taxon>Basidiomycota</taxon>
        <taxon>Agaricomycotina</taxon>
        <taxon>Agaricomycetes</taxon>
        <taxon>Agaricomycetidae</taxon>
        <taxon>Agaricales</taxon>
        <taxon>Agaricineae</taxon>
        <taxon>Psathyrellaceae</taxon>
        <taxon>Coprinopsis</taxon>
    </lineage>
</organism>
<dbReference type="GeneID" id="6007376"/>
<reference evidence="10 11" key="1">
    <citation type="journal article" date="2010" name="Proc. Natl. Acad. Sci. U.S.A.">
        <title>Insights into evolution of multicellular fungi from the assembled chromosomes of the mushroom Coprinopsis cinerea (Coprinus cinereus).</title>
        <authorList>
            <person name="Stajich J.E."/>
            <person name="Wilke S.K."/>
            <person name="Ahren D."/>
            <person name="Au C.H."/>
            <person name="Birren B.W."/>
            <person name="Borodovsky M."/>
            <person name="Burns C."/>
            <person name="Canback B."/>
            <person name="Casselton L.A."/>
            <person name="Cheng C.K."/>
            <person name="Deng J."/>
            <person name="Dietrich F.S."/>
            <person name="Fargo D.C."/>
            <person name="Farman M.L."/>
            <person name="Gathman A.C."/>
            <person name="Goldberg J."/>
            <person name="Guigo R."/>
            <person name="Hoegger P.J."/>
            <person name="Hooker J.B."/>
            <person name="Huggins A."/>
            <person name="James T.Y."/>
            <person name="Kamada T."/>
            <person name="Kilaru S."/>
            <person name="Kodira C."/>
            <person name="Kues U."/>
            <person name="Kupfer D."/>
            <person name="Kwan H.S."/>
            <person name="Lomsadze A."/>
            <person name="Li W."/>
            <person name="Lilly W.W."/>
            <person name="Ma L.J."/>
            <person name="Mackey A.J."/>
            <person name="Manning G."/>
            <person name="Martin F."/>
            <person name="Muraguchi H."/>
            <person name="Natvig D.O."/>
            <person name="Palmerini H."/>
            <person name="Ramesh M.A."/>
            <person name="Rehmeyer C.J."/>
            <person name="Roe B.A."/>
            <person name="Shenoy N."/>
            <person name="Stanke M."/>
            <person name="Ter-Hovhannisyan V."/>
            <person name="Tunlid A."/>
            <person name="Velagapudi R."/>
            <person name="Vision T.J."/>
            <person name="Zeng Q."/>
            <person name="Zolan M.E."/>
            <person name="Pukkila P.J."/>
        </authorList>
    </citation>
    <scope>NUCLEOTIDE SEQUENCE [LARGE SCALE GENOMIC DNA]</scope>
    <source>
        <strain evidence="11">Okayama-7 / 130 / ATCC MYA-4618 / FGSC 9003</strain>
    </source>
</reference>
<evidence type="ECO:0000313" key="11">
    <source>
        <dbReference type="Proteomes" id="UP000001861"/>
    </source>
</evidence>
<evidence type="ECO:0000256" key="7">
    <source>
        <dbReference type="ARBA" id="ARBA00023136"/>
    </source>
</evidence>
<dbReference type="Proteomes" id="UP000001861">
    <property type="component" value="Unassembled WGS sequence"/>
</dbReference>
<dbReference type="VEuPathDB" id="FungiDB:CC1G_02374"/>
<dbReference type="GO" id="GO:0016020">
    <property type="term" value="C:membrane"/>
    <property type="evidence" value="ECO:0007669"/>
    <property type="project" value="UniProtKB-SubCell"/>
</dbReference>
<dbReference type="RefSeq" id="XP_001830923.2">
    <property type="nucleotide sequence ID" value="XM_001830871.2"/>
</dbReference>
<keyword evidence="5 8" id="KW-0812">Transmembrane</keyword>
<comment type="caution">
    <text evidence="10">The sequence shown here is derived from an EMBL/GenBank/DDBJ whole genome shotgun (WGS) entry which is preliminary data.</text>
</comment>